<dbReference type="Proteomes" id="UP001199644">
    <property type="component" value="Unassembled WGS sequence"/>
</dbReference>
<proteinExistence type="predicted"/>
<comment type="caution">
    <text evidence="1">The sequence shown here is derived from an EMBL/GenBank/DDBJ whole genome shotgun (WGS) entry which is preliminary data.</text>
</comment>
<feature type="non-terminal residue" evidence="1">
    <location>
        <position position="1"/>
    </location>
</feature>
<protein>
    <submittedName>
        <fullName evidence="1">Uncharacterized protein</fullName>
    </submittedName>
</protein>
<reference evidence="1" key="1">
    <citation type="submission" date="2021-12" db="EMBL/GenBank/DDBJ databases">
        <title>Prevalence of phenicol resistance gene fexA in Campylobacter isolated from poultry supply chain.</title>
        <authorList>
            <person name="Tang B."/>
            <person name="Zheng X."/>
            <person name="Lin J."/>
            <person name="Lin R."/>
            <person name="Yang H."/>
            <person name="Shen Z."/>
            <person name="Xia F."/>
        </authorList>
    </citation>
    <scope>NUCLEOTIDE SEQUENCE</scope>
    <source>
        <strain evidence="1">CJHN2011004</strain>
    </source>
</reference>
<evidence type="ECO:0000313" key="2">
    <source>
        <dbReference type="Proteomes" id="UP001199644"/>
    </source>
</evidence>
<evidence type="ECO:0000313" key="1">
    <source>
        <dbReference type="EMBL" id="MCH3853438.1"/>
    </source>
</evidence>
<sequence length="41" mass="4779">NKSPQVRSSCVDYEVRLKRCNSLPTQYQRQMCRLGLFAACK</sequence>
<organism evidence="1 2">
    <name type="scientific">Campylobacter jejuni</name>
    <dbReference type="NCBI Taxonomy" id="197"/>
    <lineage>
        <taxon>Bacteria</taxon>
        <taxon>Pseudomonadati</taxon>
        <taxon>Campylobacterota</taxon>
        <taxon>Epsilonproteobacteria</taxon>
        <taxon>Campylobacterales</taxon>
        <taxon>Campylobacteraceae</taxon>
        <taxon>Campylobacter</taxon>
    </lineage>
</organism>
<gene>
    <name evidence="1" type="ORF">LZC39_15220</name>
</gene>
<name>A0AAW5EKE6_CAMJU</name>
<dbReference type="EMBL" id="JAJUOL010000963">
    <property type="protein sequence ID" value="MCH3853438.1"/>
    <property type="molecule type" value="Genomic_DNA"/>
</dbReference>
<accession>A0AAW5EKE6</accession>
<dbReference type="AlphaFoldDB" id="A0AAW5EKE6"/>